<evidence type="ECO:0000313" key="1">
    <source>
        <dbReference type="EnsemblProtists" id="HpaP810488"/>
    </source>
</evidence>
<organism evidence="1 2">
    <name type="scientific">Hyaloperonospora arabidopsidis (strain Emoy2)</name>
    <name type="common">Downy mildew agent</name>
    <name type="synonym">Peronospora arabidopsidis</name>
    <dbReference type="NCBI Taxonomy" id="559515"/>
    <lineage>
        <taxon>Eukaryota</taxon>
        <taxon>Sar</taxon>
        <taxon>Stramenopiles</taxon>
        <taxon>Oomycota</taxon>
        <taxon>Peronosporomycetes</taxon>
        <taxon>Peronosporales</taxon>
        <taxon>Peronosporaceae</taxon>
        <taxon>Hyaloperonospora</taxon>
    </lineage>
</organism>
<dbReference type="Proteomes" id="UP000011713">
    <property type="component" value="Unassembled WGS sequence"/>
</dbReference>
<proteinExistence type="predicted"/>
<reference evidence="2" key="1">
    <citation type="journal article" date="2010" name="Science">
        <title>Signatures of adaptation to obligate biotrophy in the Hyaloperonospora arabidopsidis genome.</title>
        <authorList>
            <person name="Baxter L."/>
            <person name="Tripathy S."/>
            <person name="Ishaque N."/>
            <person name="Boot N."/>
            <person name="Cabral A."/>
            <person name="Kemen E."/>
            <person name="Thines M."/>
            <person name="Ah-Fong A."/>
            <person name="Anderson R."/>
            <person name="Badejoko W."/>
            <person name="Bittner-Eddy P."/>
            <person name="Boore J.L."/>
            <person name="Chibucos M.C."/>
            <person name="Coates M."/>
            <person name="Dehal P."/>
            <person name="Delehaunty K."/>
            <person name="Dong S."/>
            <person name="Downton P."/>
            <person name="Dumas B."/>
            <person name="Fabro G."/>
            <person name="Fronick C."/>
            <person name="Fuerstenberg S.I."/>
            <person name="Fulton L."/>
            <person name="Gaulin E."/>
            <person name="Govers F."/>
            <person name="Hughes L."/>
            <person name="Humphray S."/>
            <person name="Jiang R.H."/>
            <person name="Judelson H."/>
            <person name="Kamoun S."/>
            <person name="Kyung K."/>
            <person name="Meijer H."/>
            <person name="Minx P."/>
            <person name="Morris P."/>
            <person name="Nelson J."/>
            <person name="Phuntumart V."/>
            <person name="Qutob D."/>
            <person name="Rehmany A."/>
            <person name="Rougon-Cardoso A."/>
            <person name="Ryden P."/>
            <person name="Torto-Alalibo T."/>
            <person name="Studholme D."/>
            <person name="Wang Y."/>
            <person name="Win J."/>
            <person name="Wood J."/>
            <person name="Clifton S.W."/>
            <person name="Rogers J."/>
            <person name="Van den Ackerveken G."/>
            <person name="Jones J.D."/>
            <person name="McDowell J.M."/>
            <person name="Beynon J."/>
            <person name="Tyler B.M."/>
        </authorList>
    </citation>
    <scope>NUCLEOTIDE SEQUENCE [LARGE SCALE GENOMIC DNA]</scope>
    <source>
        <strain evidence="2">Emoy2</strain>
    </source>
</reference>
<dbReference type="VEuPathDB" id="FungiDB:HpaG810488"/>
<dbReference type="AlphaFoldDB" id="M4BVE6"/>
<dbReference type="EMBL" id="JH597979">
    <property type="status" value="NOT_ANNOTATED_CDS"/>
    <property type="molecule type" value="Genomic_DNA"/>
</dbReference>
<dbReference type="InParanoid" id="M4BVE6"/>
<accession>M4BVE6</accession>
<sequence>MSAYNGSIFGAGVVEWSPTNASGINNLVASESNVVASPKGEAISDCISKVTFGQVVAYIYGLG</sequence>
<reference evidence="1" key="2">
    <citation type="submission" date="2015-06" db="UniProtKB">
        <authorList>
            <consortium name="EnsemblProtists"/>
        </authorList>
    </citation>
    <scope>IDENTIFICATION</scope>
    <source>
        <strain evidence="1">Emoy2</strain>
    </source>
</reference>
<name>M4BVE6_HYAAE</name>
<dbReference type="EnsemblProtists" id="HpaT810488">
    <property type="protein sequence ID" value="HpaP810488"/>
    <property type="gene ID" value="HpaG810488"/>
</dbReference>
<evidence type="ECO:0000313" key="2">
    <source>
        <dbReference type="Proteomes" id="UP000011713"/>
    </source>
</evidence>
<protein>
    <submittedName>
        <fullName evidence="1">Uncharacterized protein</fullName>
    </submittedName>
</protein>
<dbReference type="HOGENOM" id="CLU_2890542_0_0_1"/>
<keyword evidence="2" id="KW-1185">Reference proteome</keyword>